<dbReference type="GO" id="GO:0030798">
    <property type="term" value="F:trans-aconitate 2-methyltransferase activity"/>
    <property type="evidence" value="ECO:0007669"/>
    <property type="project" value="InterPro"/>
</dbReference>
<dbReference type="InterPro" id="IPR023149">
    <property type="entry name" value="Trans_acon_MeTrfase_C"/>
</dbReference>
<dbReference type="Pfam" id="PF13489">
    <property type="entry name" value="Methyltransf_23"/>
    <property type="match status" value="1"/>
</dbReference>
<gene>
    <name evidence="1" type="ORF">FRC53_07270</name>
</gene>
<accession>A0A6L5GSW4</accession>
<name>A0A6L5GSW4_9FIRM</name>
<dbReference type="Gene3D" id="3.40.50.150">
    <property type="entry name" value="Vaccinia Virus protein VP39"/>
    <property type="match status" value="1"/>
</dbReference>
<dbReference type="Proteomes" id="UP000473648">
    <property type="component" value="Unassembled WGS sequence"/>
</dbReference>
<dbReference type="InterPro" id="IPR029063">
    <property type="entry name" value="SAM-dependent_MTases_sf"/>
</dbReference>
<keyword evidence="2" id="KW-1185">Reference proteome</keyword>
<evidence type="ECO:0000313" key="2">
    <source>
        <dbReference type="Proteomes" id="UP000473648"/>
    </source>
</evidence>
<dbReference type="SUPFAM" id="SSF53335">
    <property type="entry name" value="S-adenosyl-L-methionine-dependent methyltransferases"/>
    <property type="match status" value="1"/>
</dbReference>
<dbReference type="GO" id="GO:0032259">
    <property type="term" value="P:methylation"/>
    <property type="evidence" value="ECO:0007669"/>
    <property type="project" value="UniProtKB-KW"/>
</dbReference>
<sequence length="252" mass="29110">MADWNSVQYEKFIKQRSQPAKDLAMRIAHYLPKTVIDIGCGPGNSTKILKEIFPTSKLLGIDTSPNMIAKAKEDNPDIDFCVCNALSIEGKFDVIYSNACFHWIPNHKTFLPALMEKVNPNGCLAVQMPYNNDEPLYRIINEVVSEPKWGFDCAKLENNITLDAKEYYEILSECSSSFDVWETKYYHSMPDHMALVEWVRSAKLRPYLDFLGEEMGKELEEEILKRVKEQYPIQFDGNILFGFRRLFLTAKK</sequence>
<evidence type="ECO:0000313" key="1">
    <source>
        <dbReference type="EMBL" id="MQM73192.1"/>
    </source>
</evidence>
<dbReference type="EMBL" id="VOGB01000005">
    <property type="protein sequence ID" value="MQM73192.1"/>
    <property type="molecule type" value="Genomic_DNA"/>
</dbReference>
<dbReference type="Gene3D" id="1.10.150.290">
    <property type="entry name" value="S-adenosyl-L-methionine-dependent methyltransferases"/>
    <property type="match status" value="1"/>
</dbReference>
<dbReference type="PANTHER" id="PTHR43861">
    <property type="entry name" value="TRANS-ACONITATE 2-METHYLTRANSFERASE-RELATED"/>
    <property type="match status" value="1"/>
</dbReference>
<dbReference type="CDD" id="cd02440">
    <property type="entry name" value="AdoMet_MTases"/>
    <property type="match status" value="1"/>
</dbReference>
<protein>
    <submittedName>
        <fullName evidence="1">Methyltransferase domain-containing protein</fullName>
    </submittedName>
</protein>
<organism evidence="1 2">
    <name type="scientific">Candidatus Pseudoramibacter fermentans</name>
    <dbReference type="NCBI Taxonomy" id="2594427"/>
    <lineage>
        <taxon>Bacteria</taxon>
        <taxon>Bacillati</taxon>
        <taxon>Bacillota</taxon>
        <taxon>Clostridia</taxon>
        <taxon>Eubacteriales</taxon>
        <taxon>Eubacteriaceae</taxon>
        <taxon>Pseudoramibacter</taxon>
    </lineage>
</organism>
<proteinExistence type="predicted"/>
<dbReference type="AlphaFoldDB" id="A0A6L5GSW4"/>
<keyword evidence="1" id="KW-0808">Transferase</keyword>
<keyword evidence="1" id="KW-0489">Methyltransferase</keyword>
<comment type="caution">
    <text evidence="1">The sequence shown here is derived from an EMBL/GenBank/DDBJ whole genome shotgun (WGS) entry which is preliminary data.</text>
</comment>
<dbReference type="PANTHER" id="PTHR43861:SF1">
    <property type="entry name" value="TRANS-ACONITATE 2-METHYLTRANSFERASE"/>
    <property type="match status" value="1"/>
</dbReference>
<reference evidence="1" key="1">
    <citation type="journal article" date="2020" name="Appl. Environ. Microbiol.">
        <title>Medium-Chain Fatty Acid Synthesis by 'Candidatus Weimeria bifida' gen. nov., sp. nov., and 'Candidatus Pseudoramibacter fermentans' sp. nov.</title>
        <authorList>
            <person name="Scarborough M.J."/>
            <person name="Myers K.S."/>
            <person name="Donohue T.J."/>
            <person name="Noguera D.R."/>
        </authorList>
    </citation>
    <scope>NUCLEOTIDE SEQUENCE</scope>
    <source>
        <strain evidence="1">EUB1.1</strain>
    </source>
</reference>